<dbReference type="InterPro" id="IPR032675">
    <property type="entry name" value="LRR_dom_sf"/>
</dbReference>
<name>A0AAE3T3E7_RALSL</name>
<dbReference type="EMBL" id="JAIVEX010000001">
    <property type="protein sequence ID" value="MDB0520139.1"/>
    <property type="molecule type" value="Genomic_DNA"/>
</dbReference>
<evidence type="ECO:0000256" key="2">
    <source>
        <dbReference type="ARBA" id="ARBA00022737"/>
    </source>
</evidence>
<dbReference type="Pfam" id="PF23598">
    <property type="entry name" value="LRR_14"/>
    <property type="match status" value="2"/>
</dbReference>
<dbReference type="Pfam" id="PF00560">
    <property type="entry name" value="LRR_1"/>
    <property type="match status" value="1"/>
</dbReference>
<dbReference type="PANTHER" id="PTHR45752:SF195">
    <property type="entry name" value="LEUCINE-RICH REPEAT (LRR) FAMILY PROTEIN-RELATED"/>
    <property type="match status" value="1"/>
</dbReference>
<accession>A0AAE3T3E7</accession>
<dbReference type="Gene3D" id="3.80.10.10">
    <property type="entry name" value="Ribonuclease Inhibitor"/>
    <property type="match status" value="3"/>
</dbReference>
<organism evidence="5 6">
    <name type="scientific">Ralstonia solanacearum</name>
    <name type="common">Pseudomonas solanacearum</name>
    <dbReference type="NCBI Taxonomy" id="305"/>
    <lineage>
        <taxon>Bacteria</taxon>
        <taxon>Pseudomonadati</taxon>
        <taxon>Pseudomonadota</taxon>
        <taxon>Betaproteobacteria</taxon>
        <taxon>Burkholderiales</taxon>
        <taxon>Burkholderiaceae</taxon>
        <taxon>Ralstonia</taxon>
        <taxon>Ralstonia solanacearum species complex</taxon>
    </lineage>
</organism>
<evidence type="ECO:0000313" key="5">
    <source>
        <dbReference type="EMBL" id="MDB0520139.1"/>
    </source>
</evidence>
<feature type="domain" description="Disease resistance R13L4/SHOC-2-like LRR" evidence="4">
    <location>
        <begin position="277"/>
        <end position="358"/>
    </location>
</feature>
<feature type="region of interest" description="Disordered" evidence="3">
    <location>
        <begin position="1"/>
        <end position="125"/>
    </location>
</feature>
<feature type="compositionally biased region" description="Polar residues" evidence="3">
    <location>
        <begin position="58"/>
        <end position="70"/>
    </location>
</feature>
<dbReference type="InterPro" id="IPR001611">
    <property type="entry name" value="Leu-rich_rpt"/>
</dbReference>
<dbReference type="PANTHER" id="PTHR45752">
    <property type="entry name" value="LEUCINE-RICH REPEAT-CONTAINING"/>
    <property type="match status" value="1"/>
</dbReference>
<dbReference type="InterPro" id="IPR055414">
    <property type="entry name" value="LRR_R13L4/SHOC2-like"/>
</dbReference>
<dbReference type="InterPro" id="IPR003591">
    <property type="entry name" value="Leu-rich_rpt_typical-subtyp"/>
</dbReference>
<feature type="compositionally biased region" description="Polar residues" evidence="3">
    <location>
        <begin position="16"/>
        <end position="26"/>
    </location>
</feature>
<dbReference type="Proteomes" id="UP001143674">
    <property type="component" value="Unassembled WGS sequence"/>
</dbReference>
<keyword evidence="1" id="KW-0433">Leucine-rich repeat</keyword>
<evidence type="ECO:0000313" key="6">
    <source>
        <dbReference type="Proteomes" id="UP001143674"/>
    </source>
</evidence>
<gene>
    <name evidence="5" type="ORF">LBW55_00720</name>
</gene>
<keyword evidence="2" id="KW-0677">Repeat</keyword>
<protein>
    <submittedName>
        <fullName evidence="5">Leucine-rich repeat domain-containing protein</fullName>
    </submittedName>
</protein>
<dbReference type="AlphaFoldDB" id="A0AAE3T3E7"/>
<evidence type="ECO:0000259" key="4">
    <source>
        <dbReference type="Pfam" id="PF23598"/>
    </source>
</evidence>
<evidence type="ECO:0000256" key="1">
    <source>
        <dbReference type="ARBA" id="ARBA00022614"/>
    </source>
</evidence>
<comment type="caution">
    <text evidence="5">The sequence shown here is derived from an EMBL/GenBank/DDBJ whole genome shotgun (WGS) entry which is preliminary data.</text>
</comment>
<reference evidence="5" key="1">
    <citation type="submission" date="2021-09" db="EMBL/GenBank/DDBJ databases">
        <title>Genomic analysis of Ralstonia spp.</title>
        <authorList>
            <person name="Aburjaile F."/>
            <person name="Ariute J.C."/>
            <person name="Pais A.K.L."/>
            <person name="Albuquerque G.M.R."/>
            <person name="Silva A.M.F."/>
            <person name="Brenig B."/>
            <person name="Azevedo V."/>
            <person name="Matiuzzi M."/>
            <person name="Ramos R."/>
            <person name="Goes-Neto A."/>
            <person name="Soares S."/>
            <person name="Iseppon A.M.B."/>
            <person name="Souza E."/>
            <person name="Gama M."/>
        </authorList>
    </citation>
    <scope>NUCLEOTIDE SEQUENCE</scope>
    <source>
        <strain evidence="5">B4</strain>
    </source>
</reference>
<evidence type="ECO:0000256" key="3">
    <source>
        <dbReference type="SAM" id="MobiDB-lite"/>
    </source>
</evidence>
<dbReference type="RefSeq" id="WP_184851777.1">
    <property type="nucleotide sequence ID" value="NZ_JABZEH010000002.1"/>
</dbReference>
<sequence>MPIIPRSLNIFHRPSRTSSTEPQSGARTPPNASPLNEGQTRAPRSRGIFARALPSWGTRANAQTGSSPEGSSRPLIGAAGSRTAPSTPQHPQGPRGARSTQGTPLHPAANFLPMRTPPREGRAGLDDWRNEMMTNFRLRGLDDLATQARVHSELKRAANYMKELHRTGGNSLQLKSLPIGKLPDLAFNMGQLKTIKLEDCDLRELSPDLGNLYRLESLSLNGARNLKALPDAVGQLPNLQTLTLANTGIQALPSMEGVPTLQTIAVSGSPLASLPSDFGTLRSLAYLSLSGTQLRELPSSTGNLSALKTLSLQNNEKLRNLPSSLGHLSGLEALTLAGNHIRELPSMSGAHSLQELRVDEPSLAKLPADLGTLGNLAHLSLSNTKLRELPASIGALSGLKTLSLQGNQKLETLPQSFGQLSGLQELSLIGNRIHSLPAMSSAAALKTLRVDDTSLASLPNDFGAQHKKLTYLSLSNTQLRTLPSGIGELSRLGELRLDGNAQLKALPTSITQLKKLTMLDLSGCERLKSLPESIGKMPNLRELDLRGCKRLTIADLPYSVRFPREGLKVHLSGPLKAEVHAQRLKEDPRAQVLLGDMERKGDQLNDAMFDSNPQMNEGQVISLAYHLKKADDVKSNVRRKAERRAGGPAETGSILMREALSRLVNVTPDAEQHAQLRNAALSLPAALQRELADLMTAEEGRQLVQSIGEAAYGVRGNAVLQRELHTLAHQIASHPDIREMRLRPNNRPNIGMILTPLVEPLWQNAQALAPMPAELRKQLTDLLPVAPGRELVSEISKEAYSKKHRDAILQNLMPTLATRIATDQLAQEARQMLERDPPAGLSRQALQDEHAMTMTAIVRDHWSNLLAEVKKQGKAPMAGPSDRH</sequence>
<feature type="domain" description="Disease resistance R13L4/SHOC-2-like LRR" evidence="4">
    <location>
        <begin position="428"/>
        <end position="548"/>
    </location>
</feature>
<dbReference type="InterPro" id="IPR050715">
    <property type="entry name" value="LRR-SigEffector_domain"/>
</dbReference>
<dbReference type="SMART" id="SM00369">
    <property type="entry name" value="LRR_TYP"/>
    <property type="match status" value="10"/>
</dbReference>
<dbReference type="SUPFAM" id="SSF52058">
    <property type="entry name" value="L domain-like"/>
    <property type="match status" value="2"/>
</dbReference>
<proteinExistence type="predicted"/>
<dbReference type="SMART" id="SM00364">
    <property type="entry name" value="LRR_BAC"/>
    <property type="match status" value="8"/>
</dbReference>